<dbReference type="InterPro" id="IPR010996">
    <property type="entry name" value="HHH_MUS81"/>
</dbReference>
<dbReference type="CDD" id="cd21036">
    <property type="entry name" value="WH_MUS81"/>
    <property type="match status" value="1"/>
</dbReference>
<organism evidence="17 18">
    <name type="scientific">Phialocephala subalpina</name>
    <dbReference type="NCBI Taxonomy" id="576137"/>
    <lineage>
        <taxon>Eukaryota</taxon>
        <taxon>Fungi</taxon>
        <taxon>Dikarya</taxon>
        <taxon>Ascomycota</taxon>
        <taxon>Pezizomycotina</taxon>
        <taxon>Leotiomycetes</taxon>
        <taxon>Helotiales</taxon>
        <taxon>Mollisiaceae</taxon>
        <taxon>Phialocephala</taxon>
        <taxon>Phialocephala fortinii species complex</taxon>
    </lineage>
</organism>
<keyword evidence="8 14" id="KW-0378">Hydrolase</keyword>
<dbReference type="GO" id="GO:0000712">
    <property type="term" value="P:resolution of meiotic recombination intermediates"/>
    <property type="evidence" value="ECO:0007669"/>
    <property type="project" value="TreeGrafter"/>
</dbReference>
<keyword evidence="4 14" id="KW-0540">Nuclease</keyword>
<keyword evidence="11 14" id="KW-0234">DNA repair</keyword>
<dbReference type="SUPFAM" id="SSF47802">
    <property type="entry name" value="DNA polymerase beta, N-terminal domain-like"/>
    <property type="match status" value="1"/>
</dbReference>
<evidence type="ECO:0000256" key="4">
    <source>
        <dbReference type="ARBA" id="ARBA00022722"/>
    </source>
</evidence>
<dbReference type="GO" id="GO:0046872">
    <property type="term" value="F:metal ion binding"/>
    <property type="evidence" value="ECO:0007669"/>
    <property type="project" value="UniProtKB-UniRule"/>
</dbReference>
<dbReference type="Proteomes" id="UP000184330">
    <property type="component" value="Unassembled WGS sequence"/>
</dbReference>
<dbReference type="CDD" id="cd20074">
    <property type="entry name" value="XPF_nuclease_Mus81"/>
    <property type="match status" value="1"/>
</dbReference>
<sequence>MPAEPETCANPLLLSWVKEWWDLARDRHSKGEMVYKKAYNSLKACPMKFTHPSEVEVLQGFGPKLVARLVKKMEDFCDTNGLPKPKKPKKKRTLPVGENGEEGEETASPSPKKKARKLKPYVPGLRSGAYAIIMALSTLDEDSPGITKAEVIRLAQPHSNASFTVPENAGKHYTAWNSISTLKDKQLVHERGRPAKRYILTEEGWDVAKRIKKTADPNQGHMDTFVSSQRPAQENDDDDDDNFQDLAGSPIRSPRPSRPTQSSTTAASVPAPDIIPQGPVVTNPSTLPDFDPIILEPGSYRIELVVDKREIFGTKTRDYMEKNLTEKGVVPIMRELKLGDVLWVAKMHDPKLLERRGLEGDEVMLDYIVERKRLDDLVSSIKDGRFHEQKFRLRKSGVKNVVYLIEEISNQSDTIRNMREAISTAITSSQVIDGYFVKQTQKMDDTIDYLVRMTKLLKQRYEHRPLHIIPTNAITMSNYIPLVEQLKQKDPGTNYYVTYDVFACLGSKSETLTLRDVYLKMLMCTKGLTGQKAIELQRKWKTPIDFIEAYSEIEAKYGTGEEGKKRKWAMVSDAMDNPIPRKRITKAISTKIAEVWGDASTAMV</sequence>
<dbReference type="GO" id="GO:0048476">
    <property type="term" value="C:Holliday junction resolvase complex"/>
    <property type="evidence" value="ECO:0007669"/>
    <property type="project" value="UniProtKB-UniRule"/>
</dbReference>
<feature type="compositionally biased region" description="Acidic residues" evidence="15">
    <location>
        <begin position="234"/>
        <end position="243"/>
    </location>
</feature>
<comment type="function">
    <text evidence="14">Interacts with EME1 to form a DNA structure-specific endonuclease with substrate preference for branched DNA structures with a 5'-end at the branch nick. Typical substrates include 3'-flap structures, D-loops, replication forks and nicked Holliday junctions. May be required in mitosis for the processing of stalled or collapsed replication fork intermediates. May be required in meiosis for the repair of meiosis-specific double strand breaks subsequent to single-end invasion (SEI).</text>
</comment>
<evidence type="ECO:0000256" key="1">
    <source>
        <dbReference type="ARBA" id="ARBA00001946"/>
    </source>
</evidence>
<dbReference type="Gene3D" id="1.10.150.110">
    <property type="entry name" value="DNA polymerase beta, N-terminal domain-like"/>
    <property type="match status" value="1"/>
</dbReference>
<dbReference type="GO" id="GO:0005634">
    <property type="term" value="C:nucleus"/>
    <property type="evidence" value="ECO:0007669"/>
    <property type="project" value="UniProtKB-SubCell"/>
</dbReference>
<dbReference type="OrthoDB" id="5963188at2759"/>
<feature type="region of interest" description="Disordered" evidence="15">
    <location>
        <begin position="77"/>
        <end position="118"/>
    </location>
</feature>
<dbReference type="EC" id="3.1.22.-" evidence="14"/>
<dbReference type="FunFam" id="3.40.50.10130:FF:000003">
    <property type="entry name" value="Crossover junction endonuclease MUS81"/>
    <property type="match status" value="1"/>
</dbReference>
<evidence type="ECO:0000256" key="12">
    <source>
        <dbReference type="ARBA" id="ARBA00023242"/>
    </source>
</evidence>
<dbReference type="GO" id="GO:0006308">
    <property type="term" value="P:DNA catabolic process"/>
    <property type="evidence" value="ECO:0007669"/>
    <property type="project" value="UniProtKB-UniRule"/>
</dbReference>
<comment type="similarity">
    <text evidence="3 14">Belongs to the XPF family.</text>
</comment>
<dbReference type="Pfam" id="PF21136">
    <property type="entry name" value="WHD_MUS81"/>
    <property type="match status" value="1"/>
</dbReference>
<dbReference type="EMBL" id="FJOG01000019">
    <property type="protein sequence ID" value="CZR61915.1"/>
    <property type="molecule type" value="Genomic_DNA"/>
</dbReference>
<dbReference type="InterPro" id="IPR042530">
    <property type="entry name" value="EME1/EME2_C"/>
</dbReference>
<dbReference type="FunFam" id="1.10.10.10:FF:000307">
    <property type="entry name" value="Crossover junction endonuclease MUS81"/>
    <property type="match status" value="1"/>
</dbReference>
<keyword evidence="6 14" id="KW-0255">Endonuclease</keyword>
<dbReference type="PANTHER" id="PTHR13451:SF0">
    <property type="entry name" value="CROSSOVER JUNCTION ENDONUCLEASE MUS81"/>
    <property type="match status" value="1"/>
</dbReference>
<keyword evidence="13" id="KW-0469">Meiosis</keyword>
<dbReference type="InterPro" id="IPR006166">
    <property type="entry name" value="ERCC4_domain"/>
</dbReference>
<dbReference type="FunFam" id="1.10.150.110:FF:000001">
    <property type="entry name" value="Putative Crossover junction endonuclease MUS81"/>
    <property type="match status" value="1"/>
</dbReference>
<evidence type="ECO:0000256" key="13">
    <source>
        <dbReference type="ARBA" id="ARBA00023254"/>
    </source>
</evidence>
<evidence type="ECO:0000256" key="6">
    <source>
        <dbReference type="ARBA" id="ARBA00022759"/>
    </source>
</evidence>
<comment type="subcellular location">
    <subcellularLocation>
        <location evidence="2 14">Nucleus</location>
    </subcellularLocation>
</comment>
<dbReference type="SUPFAM" id="SSF52980">
    <property type="entry name" value="Restriction endonuclease-like"/>
    <property type="match status" value="1"/>
</dbReference>
<dbReference type="Pfam" id="PF14716">
    <property type="entry name" value="HHH_8"/>
    <property type="match status" value="1"/>
</dbReference>
<evidence type="ECO:0000256" key="10">
    <source>
        <dbReference type="ARBA" id="ARBA00023172"/>
    </source>
</evidence>
<dbReference type="SMART" id="SM00891">
    <property type="entry name" value="ERCC4"/>
    <property type="match status" value="1"/>
</dbReference>
<keyword evidence="7 14" id="KW-0227">DNA damage</keyword>
<dbReference type="Gene3D" id="1.10.150.670">
    <property type="entry name" value="Crossover junction endonuclease EME1, DNA-binding domain"/>
    <property type="match status" value="1"/>
</dbReference>
<evidence type="ECO:0000256" key="9">
    <source>
        <dbReference type="ARBA" id="ARBA00022842"/>
    </source>
</evidence>
<evidence type="ECO:0000256" key="7">
    <source>
        <dbReference type="ARBA" id="ARBA00022763"/>
    </source>
</evidence>
<dbReference type="InterPro" id="IPR027421">
    <property type="entry name" value="DNA_pol_lamdba_lyase_dom_sf"/>
</dbReference>
<dbReference type="InterPro" id="IPR047417">
    <property type="entry name" value="WHD_MUS81"/>
</dbReference>
<keyword evidence="18" id="KW-1185">Reference proteome</keyword>
<evidence type="ECO:0000256" key="8">
    <source>
        <dbReference type="ARBA" id="ARBA00022801"/>
    </source>
</evidence>
<evidence type="ECO:0000256" key="2">
    <source>
        <dbReference type="ARBA" id="ARBA00004123"/>
    </source>
</evidence>
<comment type="subunit">
    <text evidence="14">Interacts with EME1.</text>
</comment>
<evidence type="ECO:0000259" key="16">
    <source>
        <dbReference type="SMART" id="SM00891"/>
    </source>
</evidence>
<name>A0A1L7XA60_9HELO</name>
<dbReference type="GO" id="GO:0031297">
    <property type="term" value="P:replication fork processing"/>
    <property type="evidence" value="ECO:0007669"/>
    <property type="project" value="UniProtKB-ARBA"/>
</dbReference>
<proteinExistence type="inferred from homology"/>
<feature type="compositionally biased region" description="Basic residues" evidence="15">
    <location>
        <begin position="84"/>
        <end position="93"/>
    </location>
</feature>
<evidence type="ECO:0000313" key="18">
    <source>
        <dbReference type="Proteomes" id="UP000184330"/>
    </source>
</evidence>
<evidence type="ECO:0000256" key="14">
    <source>
        <dbReference type="RuleBase" id="RU369042"/>
    </source>
</evidence>
<dbReference type="GO" id="GO:0008821">
    <property type="term" value="F:crossover junction DNA endonuclease activity"/>
    <property type="evidence" value="ECO:0007669"/>
    <property type="project" value="UniProtKB-UniRule"/>
</dbReference>
<dbReference type="GO" id="GO:0000727">
    <property type="term" value="P:double-strand break repair via break-induced replication"/>
    <property type="evidence" value="ECO:0007669"/>
    <property type="project" value="UniProtKB-UniRule"/>
</dbReference>
<dbReference type="InterPro" id="IPR036388">
    <property type="entry name" value="WH-like_DNA-bd_sf"/>
</dbReference>
<evidence type="ECO:0000256" key="3">
    <source>
        <dbReference type="ARBA" id="ARBA00010015"/>
    </source>
</evidence>
<comment type="cofactor">
    <cofactor evidence="1 14">
        <name>Mg(2+)</name>
        <dbReference type="ChEBI" id="CHEBI:18420"/>
    </cofactor>
</comment>
<dbReference type="GO" id="GO:0031573">
    <property type="term" value="P:mitotic intra-S DNA damage checkpoint signaling"/>
    <property type="evidence" value="ECO:0007669"/>
    <property type="project" value="TreeGrafter"/>
</dbReference>
<dbReference type="InterPro" id="IPR033309">
    <property type="entry name" value="Mus81"/>
</dbReference>
<keyword evidence="10 14" id="KW-0233">DNA recombination</keyword>
<evidence type="ECO:0000313" key="17">
    <source>
        <dbReference type="EMBL" id="CZR61915.1"/>
    </source>
</evidence>
<keyword evidence="9 14" id="KW-0460">Magnesium</keyword>
<dbReference type="Gene3D" id="1.10.10.10">
    <property type="entry name" value="Winged helix-like DNA-binding domain superfamily/Winged helix DNA-binding domain"/>
    <property type="match status" value="1"/>
</dbReference>
<dbReference type="Pfam" id="PF02732">
    <property type="entry name" value="ERCC4"/>
    <property type="match status" value="1"/>
</dbReference>
<dbReference type="PANTHER" id="PTHR13451">
    <property type="entry name" value="CLASS II CROSSOVER JUNCTION ENDONUCLEASE MUS81"/>
    <property type="match status" value="1"/>
</dbReference>
<feature type="region of interest" description="Disordered" evidence="15">
    <location>
        <begin position="213"/>
        <end position="283"/>
    </location>
</feature>
<dbReference type="InterPro" id="IPR047416">
    <property type="entry name" value="XPF_nuclease_Mus81"/>
</dbReference>
<keyword evidence="5 14" id="KW-0479">Metal-binding</keyword>
<accession>A0A1L7XA60</accession>
<dbReference type="Gene3D" id="3.40.50.10130">
    <property type="match status" value="1"/>
</dbReference>
<dbReference type="InterPro" id="IPR011335">
    <property type="entry name" value="Restrct_endonuc-II-like"/>
</dbReference>
<feature type="domain" description="ERCC4" evidence="16">
    <location>
        <begin position="303"/>
        <end position="409"/>
    </location>
</feature>
<evidence type="ECO:0000256" key="5">
    <source>
        <dbReference type="ARBA" id="ARBA00022723"/>
    </source>
</evidence>
<protein>
    <recommendedName>
        <fullName evidence="14">Crossover junction endonuclease MUS81</fullName>
        <ecNumber evidence="14">3.1.22.-</ecNumber>
    </recommendedName>
</protein>
<evidence type="ECO:0000256" key="11">
    <source>
        <dbReference type="ARBA" id="ARBA00023204"/>
    </source>
</evidence>
<dbReference type="STRING" id="576137.A0A1L7XA60"/>
<keyword evidence="12 14" id="KW-0539">Nucleus</keyword>
<reference evidence="17 18" key="1">
    <citation type="submission" date="2016-03" db="EMBL/GenBank/DDBJ databases">
        <authorList>
            <person name="Ploux O."/>
        </authorList>
    </citation>
    <scope>NUCLEOTIDE SEQUENCE [LARGE SCALE GENOMIC DNA]</scope>
    <source>
        <strain evidence="17 18">UAMH 11012</strain>
    </source>
</reference>
<dbReference type="GO" id="GO:0048257">
    <property type="term" value="F:3'-flap endonuclease activity"/>
    <property type="evidence" value="ECO:0007669"/>
    <property type="project" value="TreeGrafter"/>
</dbReference>
<dbReference type="GO" id="GO:0003677">
    <property type="term" value="F:DNA binding"/>
    <property type="evidence" value="ECO:0007669"/>
    <property type="project" value="UniProtKB-UniRule"/>
</dbReference>
<evidence type="ECO:0000256" key="15">
    <source>
        <dbReference type="SAM" id="MobiDB-lite"/>
    </source>
</evidence>
<gene>
    <name evidence="17" type="ORF">PAC_11812</name>
</gene>
<dbReference type="AlphaFoldDB" id="A0A1L7XA60"/>
<feature type="compositionally biased region" description="Low complexity" evidence="15">
    <location>
        <begin position="247"/>
        <end position="268"/>
    </location>
</feature>